<dbReference type="Pfam" id="PF00496">
    <property type="entry name" value="SBP_bac_5"/>
    <property type="match status" value="1"/>
</dbReference>
<keyword evidence="4 5" id="KW-0732">Signal</keyword>
<evidence type="ECO:0000313" key="7">
    <source>
        <dbReference type="EMBL" id="RXK54378.1"/>
    </source>
</evidence>
<dbReference type="OrthoDB" id="137511at2"/>
<dbReference type="RefSeq" id="WP_129045743.1">
    <property type="nucleotide sequence ID" value="NZ_SDHX01000001.1"/>
</dbReference>
<dbReference type="InterPro" id="IPR000914">
    <property type="entry name" value="SBP_5_dom"/>
</dbReference>
<feature type="signal peptide" evidence="5">
    <location>
        <begin position="1"/>
        <end position="22"/>
    </location>
</feature>
<dbReference type="InterPro" id="IPR039424">
    <property type="entry name" value="SBP_5"/>
</dbReference>
<reference evidence="7 8" key="1">
    <citation type="submission" date="2019-01" db="EMBL/GenBank/DDBJ databases">
        <title>Lacunisphaera sp. strain TWA-58.</title>
        <authorList>
            <person name="Chen W.-M."/>
        </authorList>
    </citation>
    <scope>NUCLEOTIDE SEQUENCE [LARGE SCALE GENOMIC DNA]</scope>
    <source>
        <strain evidence="7 8">TWA-58</strain>
    </source>
</reference>
<evidence type="ECO:0000256" key="1">
    <source>
        <dbReference type="ARBA" id="ARBA00004196"/>
    </source>
</evidence>
<comment type="subcellular location">
    <subcellularLocation>
        <location evidence="1">Cell envelope</location>
    </subcellularLocation>
</comment>
<evidence type="ECO:0000256" key="2">
    <source>
        <dbReference type="ARBA" id="ARBA00005695"/>
    </source>
</evidence>
<dbReference type="PIRSF" id="PIRSF002741">
    <property type="entry name" value="MppA"/>
    <property type="match status" value="1"/>
</dbReference>
<evidence type="ECO:0000256" key="3">
    <source>
        <dbReference type="ARBA" id="ARBA00022448"/>
    </source>
</evidence>
<proteinExistence type="inferred from homology"/>
<feature type="chain" id="PRO_5020912751" evidence="5">
    <location>
        <begin position="23"/>
        <end position="542"/>
    </location>
</feature>
<dbReference type="CDD" id="cd08504">
    <property type="entry name" value="PBP2_OppA"/>
    <property type="match status" value="1"/>
</dbReference>
<dbReference type="EMBL" id="SDHX01000001">
    <property type="protein sequence ID" value="RXK54378.1"/>
    <property type="molecule type" value="Genomic_DNA"/>
</dbReference>
<dbReference type="GO" id="GO:0015833">
    <property type="term" value="P:peptide transport"/>
    <property type="evidence" value="ECO:0007669"/>
    <property type="project" value="TreeGrafter"/>
</dbReference>
<dbReference type="AlphaFoldDB" id="A0A4Q1C6G5"/>
<dbReference type="GO" id="GO:1904680">
    <property type="term" value="F:peptide transmembrane transporter activity"/>
    <property type="evidence" value="ECO:0007669"/>
    <property type="project" value="TreeGrafter"/>
</dbReference>
<evidence type="ECO:0000256" key="5">
    <source>
        <dbReference type="SAM" id="SignalP"/>
    </source>
</evidence>
<dbReference type="Gene3D" id="3.10.105.10">
    <property type="entry name" value="Dipeptide-binding Protein, Domain 3"/>
    <property type="match status" value="1"/>
</dbReference>
<comment type="similarity">
    <text evidence="2">Belongs to the bacterial solute-binding protein 5 family.</text>
</comment>
<organism evidence="7 8">
    <name type="scientific">Oleiharenicola lentus</name>
    <dbReference type="NCBI Taxonomy" id="2508720"/>
    <lineage>
        <taxon>Bacteria</taxon>
        <taxon>Pseudomonadati</taxon>
        <taxon>Verrucomicrobiota</taxon>
        <taxon>Opitutia</taxon>
        <taxon>Opitutales</taxon>
        <taxon>Opitutaceae</taxon>
        <taxon>Oleiharenicola</taxon>
    </lineage>
</organism>
<sequence length="542" mass="61762">MKSSLPRPCRLLLALLPALWLAFTGCSKRETPVELANQAGIMIVGNGAEPATLDPQIVTGIPERNIVCTLFEGLTRSDPTTLEAQPGAAERWEISADGLLYTFHLRPGMKWSDGVPLTARDFYASFRRLLSPGLASDNTDQLYPVVNAEDYHKGRLQDFSAVGFRVIDDLTLEIRLAHPAPYLLKTMAARSWFPVPLHVIEKHGDPLLSNNRWSQPGTLVGNGPFVIKDWKADSHLEVARSPTYWNREAVKLNGVRFLPIENFTGEEAAFRSGQLHKTNRVPLAKIAVYRREAPEKLKIHPYSGVYYFNFNVNRPPFTDVRVRRALAMAVDREQLVANVTRADEIPAYHFTLEGIDGYVSEARTKLDFDEARRLLAEAGYPGGKGLEPITLIYNTAENHRLIAETIQQVWKRELGIDLRLENMEWKVYLDNMQNENYQLCRAGLIMEPYDASQFLRVFTSDSGFNRTGWSDPEYDRLYKQLVHTADRAKRLELMQRMEKILTDAMPILPVYYYTNQYLMDPSVRGWSNNLLALGPFEQVWLE</sequence>
<accession>A0A4Q1C6G5</accession>
<dbReference type="PANTHER" id="PTHR30290:SF10">
    <property type="entry name" value="PERIPLASMIC OLIGOPEPTIDE-BINDING PROTEIN-RELATED"/>
    <property type="match status" value="1"/>
</dbReference>
<dbReference type="GO" id="GO:0043190">
    <property type="term" value="C:ATP-binding cassette (ABC) transporter complex"/>
    <property type="evidence" value="ECO:0007669"/>
    <property type="project" value="InterPro"/>
</dbReference>
<dbReference type="Proteomes" id="UP000290218">
    <property type="component" value="Unassembled WGS sequence"/>
</dbReference>
<dbReference type="SUPFAM" id="SSF53850">
    <property type="entry name" value="Periplasmic binding protein-like II"/>
    <property type="match status" value="1"/>
</dbReference>
<dbReference type="Gene3D" id="3.40.190.10">
    <property type="entry name" value="Periplasmic binding protein-like II"/>
    <property type="match status" value="1"/>
</dbReference>
<dbReference type="GO" id="GO:0030288">
    <property type="term" value="C:outer membrane-bounded periplasmic space"/>
    <property type="evidence" value="ECO:0007669"/>
    <property type="project" value="UniProtKB-ARBA"/>
</dbReference>
<comment type="caution">
    <text evidence="7">The sequence shown here is derived from an EMBL/GenBank/DDBJ whole genome shotgun (WGS) entry which is preliminary data.</text>
</comment>
<keyword evidence="3" id="KW-0813">Transport</keyword>
<name>A0A4Q1C6G5_9BACT</name>
<evidence type="ECO:0000313" key="8">
    <source>
        <dbReference type="Proteomes" id="UP000290218"/>
    </source>
</evidence>
<dbReference type="PANTHER" id="PTHR30290">
    <property type="entry name" value="PERIPLASMIC BINDING COMPONENT OF ABC TRANSPORTER"/>
    <property type="match status" value="1"/>
</dbReference>
<keyword evidence="8" id="KW-1185">Reference proteome</keyword>
<dbReference type="InterPro" id="IPR030678">
    <property type="entry name" value="Peptide/Ni-bd"/>
</dbReference>
<evidence type="ECO:0000256" key="4">
    <source>
        <dbReference type="ARBA" id="ARBA00022729"/>
    </source>
</evidence>
<gene>
    <name evidence="7" type="ORF">ESB00_00325</name>
</gene>
<dbReference type="PROSITE" id="PS51257">
    <property type="entry name" value="PROKAR_LIPOPROTEIN"/>
    <property type="match status" value="1"/>
</dbReference>
<feature type="domain" description="Solute-binding protein family 5" evidence="6">
    <location>
        <begin position="84"/>
        <end position="464"/>
    </location>
</feature>
<dbReference type="Gene3D" id="3.90.76.10">
    <property type="entry name" value="Dipeptide-binding Protein, Domain 1"/>
    <property type="match status" value="1"/>
</dbReference>
<evidence type="ECO:0000259" key="6">
    <source>
        <dbReference type="Pfam" id="PF00496"/>
    </source>
</evidence>
<protein>
    <submittedName>
        <fullName evidence="7">Peptide ABC transporter substrate-binding protein</fullName>
    </submittedName>
</protein>